<protein>
    <submittedName>
        <fullName evidence="2">Mobile element protein</fullName>
    </submittedName>
</protein>
<evidence type="ECO:0000259" key="1">
    <source>
        <dbReference type="Pfam" id="PF01609"/>
    </source>
</evidence>
<dbReference type="PATRIC" id="fig|1434108.4.peg.1217"/>
<reference evidence="2 3" key="1">
    <citation type="submission" date="2014-07" db="EMBL/GenBank/DDBJ databases">
        <title>Methanogenic archaea and the global carbon cycle.</title>
        <authorList>
            <person name="Henriksen J.R."/>
            <person name="Luke J."/>
            <person name="Reinhart S."/>
            <person name="Benedict M.N."/>
            <person name="Youngblut N.D."/>
            <person name="Metcalf M.E."/>
            <person name="Whitaker R.J."/>
            <person name="Metcalf W.W."/>
        </authorList>
    </citation>
    <scope>NUCLEOTIDE SEQUENCE [LARGE SCALE GENOMIC DNA]</scope>
    <source>
        <strain evidence="2 3">MS</strain>
    </source>
</reference>
<sequence>MSSNKYIKFIDLSLKTVQSSRLNLYSCKYSKRVYTQHQLLVLVLLKEYISTDYRDFVELIDLMSNIKEKLDLDKVPHYTTLQKFVSRIPSSLFNLILSKTLKLFYSHGENASITAIDATGFTSSYASHYYSRRTGKLRSSFLKTSIAVDTEKKVILGWKISQKTDHDVKHAKALIRQSNKSRKSGCYVLDKGYDSEKIHVLIREEIKADSIMPVRKRKRKKVRGKYRRKLYLNFDKIKYNKRNIAETTFSVVKRKFGEVLRARKFYNQVKEIKIKLIVYNINKKVVEIVCIKLRISTEPRYALQDLPYFWSLI</sequence>
<dbReference type="RefSeq" id="WP_048119188.1">
    <property type="nucleotide sequence ID" value="NZ_CP009528.1"/>
</dbReference>
<accession>A0A0E3QRX9</accession>
<dbReference type="GO" id="GO:0006313">
    <property type="term" value="P:DNA transposition"/>
    <property type="evidence" value="ECO:0007669"/>
    <property type="project" value="InterPro"/>
</dbReference>
<dbReference type="AlphaFoldDB" id="A0A0E3QRX9"/>
<gene>
    <name evidence="2" type="ORF">MSBRM_0997</name>
</gene>
<evidence type="ECO:0000313" key="3">
    <source>
        <dbReference type="Proteomes" id="UP000033033"/>
    </source>
</evidence>
<dbReference type="InterPro" id="IPR053172">
    <property type="entry name" value="Tn903_transposase"/>
</dbReference>
<dbReference type="HOGENOM" id="CLU_056491_0_0_2"/>
<dbReference type="PANTHER" id="PTHR34631:SF3">
    <property type="entry name" value="ISSOD12 TRANSPOSASE TNPA_ISSOD12"/>
    <property type="match status" value="1"/>
</dbReference>
<dbReference type="NCBIfam" id="NF033579">
    <property type="entry name" value="transpos_IS5_2"/>
    <property type="match status" value="1"/>
</dbReference>
<feature type="domain" description="Transposase IS4-like" evidence="1">
    <location>
        <begin position="111"/>
        <end position="281"/>
    </location>
</feature>
<dbReference type="InterPro" id="IPR002559">
    <property type="entry name" value="Transposase_11"/>
</dbReference>
<proteinExistence type="predicted"/>
<dbReference type="GO" id="GO:0004803">
    <property type="term" value="F:transposase activity"/>
    <property type="evidence" value="ECO:0007669"/>
    <property type="project" value="InterPro"/>
</dbReference>
<evidence type="ECO:0000313" key="2">
    <source>
        <dbReference type="EMBL" id="AKB53995.1"/>
    </source>
</evidence>
<dbReference type="KEGG" id="mby:MSBRM_0997"/>
<organism evidence="2 3">
    <name type="scientific">Methanosarcina barkeri MS</name>
    <dbReference type="NCBI Taxonomy" id="1434108"/>
    <lineage>
        <taxon>Archaea</taxon>
        <taxon>Methanobacteriati</taxon>
        <taxon>Methanobacteriota</taxon>
        <taxon>Stenosarchaea group</taxon>
        <taxon>Methanomicrobia</taxon>
        <taxon>Methanosarcinales</taxon>
        <taxon>Methanosarcinaceae</taxon>
        <taxon>Methanosarcina</taxon>
    </lineage>
</organism>
<dbReference type="GO" id="GO:0003677">
    <property type="term" value="F:DNA binding"/>
    <property type="evidence" value="ECO:0007669"/>
    <property type="project" value="InterPro"/>
</dbReference>
<dbReference type="PANTHER" id="PTHR34631">
    <property type="match status" value="1"/>
</dbReference>
<dbReference type="Proteomes" id="UP000033033">
    <property type="component" value="Chromosome"/>
</dbReference>
<dbReference type="Pfam" id="PF01609">
    <property type="entry name" value="DDE_Tnp_1"/>
    <property type="match status" value="1"/>
</dbReference>
<keyword evidence="3" id="KW-1185">Reference proteome</keyword>
<dbReference type="GeneID" id="24844217"/>
<dbReference type="InterPro" id="IPR053520">
    <property type="entry name" value="Transposase_Tn903"/>
</dbReference>
<dbReference type="STRING" id="1434108.MSBRM_0997"/>
<name>A0A0E3QRX9_METBA</name>
<dbReference type="EMBL" id="CP009528">
    <property type="protein sequence ID" value="AKB53995.1"/>
    <property type="molecule type" value="Genomic_DNA"/>
</dbReference>